<reference evidence="2" key="1">
    <citation type="journal article" date="2023" name="Mol. Phylogenet. Evol.">
        <title>Genome-scale phylogeny and comparative genomics of the fungal order Sordariales.</title>
        <authorList>
            <person name="Hensen N."/>
            <person name="Bonometti L."/>
            <person name="Westerberg I."/>
            <person name="Brannstrom I.O."/>
            <person name="Guillou S."/>
            <person name="Cros-Aarteil S."/>
            <person name="Calhoun S."/>
            <person name="Haridas S."/>
            <person name="Kuo A."/>
            <person name="Mondo S."/>
            <person name="Pangilinan J."/>
            <person name="Riley R."/>
            <person name="LaButti K."/>
            <person name="Andreopoulos B."/>
            <person name="Lipzen A."/>
            <person name="Chen C."/>
            <person name="Yan M."/>
            <person name="Daum C."/>
            <person name="Ng V."/>
            <person name="Clum A."/>
            <person name="Steindorff A."/>
            <person name="Ohm R.A."/>
            <person name="Martin F."/>
            <person name="Silar P."/>
            <person name="Natvig D.O."/>
            <person name="Lalanne C."/>
            <person name="Gautier V."/>
            <person name="Ament-Velasquez S.L."/>
            <person name="Kruys A."/>
            <person name="Hutchinson M.I."/>
            <person name="Powell A.J."/>
            <person name="Barry K."/>
            <person name="Miller A.N."/>
            <person name="Grigoriev I.V."/>
            <person name="Debuchy R."/>
            <person name="Gladieux P."/>
            <person name="Hiltunen Thoren M."/>
            <person name="Johannesson H."/>
        </authorList>
    </citation>
    <scope>NUCLEOTIDE SEQUENCE</scope>
    <source>
        <strain evidence="2">CBS 731.68</strain>
    </source>
</reference>
<comment type="caution">
    <text evidence="2">The sequence shown here is derived from an EMBL/GenBank/DDBJ whole genome shotgun (WGS) entry which is preliminary data.</text>
</comment>
<sequence length="245" mass="27887">MPCSLQCFEYLDGVLDVICAFGDDVCVHDDDHLATLNVRKAEPLDTEEQSIDFGRRFFDPGFTVDQARQKPTNFLVEHGEPGTRSPNLGVWEGSEWCHTDEVNLVPEYMGNLQHHEPGLWVGTPPRLYWFHVSKAFLIQDLAVDKPHIGRAVVDSTEPNEEDVLRNPVITQIHFDGRSLVLRQSRLLNFRGNEPTADAYHMIRWMTNHPMGEIRFRKVADQEPEQTSVPDVDKSNGNLPVDMRGA</sequence>
<dbReference type="EMBL" id="MU853234">
    <property type="protein sequence ID" value="KAK4121374.1"/>
    <property type="molecule type" value="Genomic_DNA"/>
</dbReference>
<dbReference type="RefSeq" id="XP_062645145.1">
    <property type="nucleotide sequence ID" value="XM_062791378.1"/>
</dbReference>
<accession>A0AAN6Z298</accession>
<keyword evidence="3" id="KW-1185">Reference proteome</keyword>
<dbReference type="GeneID" id="87828147"/>
<reference evidence="2" key="2">
    <citation type="submission" date="2023-05" db="EMBL/GenBank/DDBJ databases">
        <authorList>
            <consortium name="Lawrence Berkeley National Laboratory"/>
            <person name="Steindorff A."/>
            <person name="Hensen N."/>
            <person name="Bonometti L."/>
            <person name="Westerberg I."/>
            <person name="Brannstrom I.O."/>
            <person name="Guillou S."/>
            <person name="Cros-Aarteil S."/>
            <person name="Calhoun S."/>
            <person name="Haridas S."/>
            <person name="Kuo A."/>
            <person name="Mondo S."/>
            <person name="Pangilinan J."/>
            <person name="Riley R."/>
            <person name="Labutti K."/>
            <person name="Andreopoulos B."/>
            <person name="Lipzen A."/>
            <person name="Chen C."/>
            <person name="Yanf M."/>
            <person name="Daum C."/>
            <person name="Ng V."/>
            <person name="Clum A."/>
            <person name="Ohm R."/>
            <person name="Martin F."/>
            <person name="Silar P."/>
            <person name="Natvig D."/>
            <person name="Lalanne C."/>
            <person name="Gautier V."/>
            <person name="Ament-Velasquez S.L."/>
            <person name="Kruys A."/>
            <person name="Hutchinson M.I."/>
            <person name="Powell A.J."/>
            <person name="Barry K."/>
            <person name="Miller A.N."/>
            <person name="Grigoriev I.V."/>
            <person name="Debuchy R."/>
            <person name="Gladieux P."/>
            <person name="Thoren M.H."/>
            <person name="Johannesson H."/>
        </authorList>
    </citation>
    <scope>NUCLEOTIDE SEQUENCE</scope>
    <source>
        <strain evidence="2">CBS 731.68</strain>
    </source>
</reference>
<evidence type="ECO:0000256" key="1">
    <source>
        <dbReference type="SAM" id="MobiDB-lite"/>
    </source>
</evidence>
<dbReference type="Proteomes" id="UP001302602">
    <property type="component" value="Unassembled WGS sequence"/>
</dbReference>
<proteinExistence type="predicted"/>
<organism evidence="2 3">
    <name type="scientific">Parathielavia appendiculata</name>
    <dbReference type="NCBI Taxonomy" id="2587402"/>
    <lineage>
        <taxon>Eukaryota</taxon>
        <taxon>Fungi</taxon>
        <taxon>Dikarya</taxon>
        <taxon>Ascomycota</taxon>
        <taxon>Pezizomycotina</taxon>
        <taxon>Sordariomycetes</taxon>
        <taxon>Sordariomycetidae</taxon>
        <taxon>Sordariales</taxon>
        <taxon>Chaetomiaceae</taxon>
        <taxon>Parathielavia</taxon>
    </lineage>
</organism>
<evidence type="ECO:0000313" key="3">
    <source>
        <dbReference type="Proteomes" id="UP001302602"/>
    </source>
</evidence>
<protein>
    <submittedName>
        <fullName evidence="2">Uncharacterized protein</fullName>
    </submittedName>
</protein>
<dbReference type="AlphaFoldDB" id="A0AAN6Z298"/>
<feature type="region of interest" description="Disordered" evidence="1">
    <location>
        <begin position="220"/>
        <end position="245"/>
    </location>
</feature>
<name>A0AAN6Z298_9PEZI</name>
<evidence type="ECO:0000313" key="2">
    <source>
        <dbReference type="EMBL" id="KAK4121374.1"/>
    </source>
</evidence>
<gene>
    <name evidence="2" type="ORF">N657DRAFT_635945</name>
</gene>